<protein>
    <submittedName>
        <fullName evidence="2">MBL fold metallo-hydrolase</fullName>
    </submittedName>
</protein>
<gene>
    <name evidence="2" type="ORF">F4Y08_01915</name>
</gene>
<dbReference type="Pfam" id="PF00753">
    <property type="entry name" value="Lactamase_B"/>
    <property type="match status" value="1"/>
</dbReference>
<sequence length="240" mass="26558">MKELLPGLWHFESPGPRVNAYLWSGRRDLTLVDCGYPGHGKAMLEEIQDCGFRLADIGRIVLTHADLDHAGGLYELSHALRVPVLCHRLEAPVLQHPGMREFRTADQPDPTRLMVKLTQRIGKPFPGTSPSHFVADGEMVGGEFTTIHTPGHSPGHVSYLHADTGILLTGDLCTCYGGVVRVPLWHITPERAECVRSVRRVLATYGSSLRYLACSHGPPVADDAARRLKLFVQEQFLPED</sequence>
<comment type="caution">
    <text evidence="2">The sequence shown here is derived from an EMBL/GenBank/DDBJ whole genome shotgun (WGS) entry which is preliminary data.</text>
</comment>
<dbReference type="EMBL" id="VXPY01000013">
    <property type="protein sequence ID" value="MYD89082.1"/>
    <property type="molecule type" value="Genomic_DNA"/>
</dbReference>
<evidence type="ECO:0000313" key="2">
    <source>
        <dbReference type="EMBL" id="MYD89082.1"/>
    </source>
</evidence>
<dbReference type="Gene3D" id="3.60.15.10">
    <property type="entry name" value="Ribonuclease Z/Hydroxyacylglutathione hydrolase-like"/>
    <property type="match status" value="1"/>
</dbReference>
<dbReference type="GO" id="GO:0016787">
    <property type="term" value="F:hydrolase activity"/>
    <property type="evidence" value="ECO:0007669"/>
    <property type="project" value="UniProtKB-KW"/>
</dbReference>
<reference evidence="2" key="1">
    <citation type="submission" date="2019-09" db="EMBL/GenBank/DDBJ databases">
        <title>Characterisation of the sponge microbiome using genome-centric metagenomics.</title>
        <authorList>
            <person name="Engelberts J.P."/>
            <person name="Robbins S.J."/>
            <person name="De Goeij J.M."/>
            <person name="Aranda M."/>
            <person name="Bell S.C."/>
            <person name="Webster N.S."/>
        </authorList>
    </citation>
    <scope>NUCLEOTIDE SEQUENCE</scope>
    <source>
        <strain evidence="2">SB0662_bin_9</strain>
    </source>
</reference>
<proteinExistence type="predicted"/>
<organism evidence="2">
    <name type="scientific">Caldilineaceae bacterium SB0662_bin_9</name>
    <dbReference type="NCBI Taxonomy" id="2605258"/>
    <lineage>
        <taxon>Bacteria</taxon>
        <taxon>Bacillati</taxon>
        <taxon>Chloroflexota</taxon>
        <taxon>Caldilineae</taxon>
        <taxon>Caldilineales</taxon>
        <taxon>Caldilineaceae</taxon>
    </lineage>
</organism>
<dbReference type="PANTHER" id="PTHR42951">
    <property type="entry name" value="METALLO-BETA-LACTAMASE DOMAIN-CONTAINING"/>
    <property type="match status" value="1"/>
</dbReference>
<name>A0A6B1DQS5_9CHLR</name>
<dbReference type="InterPro" id="IPR050855">
    <property type="entry name" value="NDM-1-like"/>
</dbReference>
<evidence type="ECO:0000259" key="1">
    <source>
        <dbReference type="SMART" id="SM00849"/>
    </source>
</evidence>
<dbReference type="SMART" id="SM00849">
    <property type="entry name" value="Lactamase_B"/>
    <property type="match status" value="1"/>
</dbReference>
<dbReference type="SUPFAM" id="SSF56281">
    <property type="entry name" value="Metallo-hydrolase/oxidoreductase"/>
    <property type="match status" value="1"/>
</dbReference>
<dbReference type="InterPro" id="IPR001279">
    <property type="entry name" value="Metallo-B-lactamas"/>
</dbReference>
<dbReference type="CDD" id="cd07721">
    <property type="entry name" value="yflN-like_MBL-fold"/>
    <property type="match status" value="1"/>
</dbReference>
<keyword evidence="2" id="KW-0378">Hydrolase</keyword>
<accession>A0A6B1DQS5</accession>
<dbReference type="InterPro" id="IPR036866">
    <property type="entry name" value="RibonucZ/Hydroxyglut_hydro"/>
</dbReference>
<feature type="domain" description="Metallo-beta-lactamase" evidence="1">
    <location>
        <begin position="17"/>
        <end position="216"/>
    </location>
</feature>
<dbReference type="AlphaFoldDB" id="A0A6B1DQS5"/>